<evidence type="ECO:0000313" key="3">
    <source>
        <dbReference type="Proteomes" id="UP000752171"/>
    </source>
</evidence>
<feature type="region of interest" description="Disordered" evidence="1">
    <location>
        <begin position="112"/>
        <end position="140"/>
    </location>
</feature>
<dbReference type="EMBL" id="JAICCE010000006">
    <property type="protein sequence ID" value="KAG9276119.1"/>
    <property type="molecule type" value="Genomic_DNA"/>
</dbReference>
<name>A0A8T2LWM6_ASTMX</name>
<sequence length="520" mass="59179">MLETVLKSGELNLAGILPFRGFCSIEIPVYKMLLRIIINKDDIRKIQTDSEPETLDSFYSFLKCKLGLGGDFVVQFQDPDFGNEFCNLSSLSELPKEKATLKVILKQIPESPQTDSTLDTASLSSPSSSSMEDTPSCRRPWPDPFVIPKFSYDVELKLKHGNEAYQENGTLLITNKDTKSEILEKLAEEIYKYSAYPSREQYDIVAQSLVKKHPCLREPGSVKGWYCWKFSLKFKMGNYRNKLRVSGCSELTVNRRNSGPKQKLKKAKKSEVNFLPDVPEGKTQNVLEEERAAIVAEMKKKKVDWKKVTDMMASTFPLRRKEIVEEQPLVAEVKAKWPALFTDTQIEADLWDTFVSGLDQYMERFLQMFRAKSHCIQALSSLLSLLDDDNSVQKKRAVILRGLPHFLREDPSKLLKIAETTESEEQMAKGVSIGVLLIQEEEDVIDFSVVLEEQIILNGIPDFPHAVAMLVGLLFALNIDYPKELRYTFEVIQKVLMNIGGEQCSARVHGLRNRLLCKTL</sequence>
<organism evidence="2 3">
    <name type="scientific">Astyanax mexicanus</name>
    <name type="common">Blind cave fish</name>
    <name type="synonym">Astyanax fasciatus mexicanus</name>
    <dbReference type="NCBI Taxonomy" id="7994"/>
    <lineage>
        <taxon>Eukaryota</taxon>
        <taxon>Metazoa</taxon>
        <taxon>Chordata</taxon>
        <taxon>Craniata</taxon>
        <taxon>Vertebrata</taxon>
        <taxon>Euteleostomi</taxon>
        <taxon>Actinopterygii</taxon>
        <taxon>Neopterygii</taxon>
        <taxon>Teleostei</taxon>
        <taxon>Ostariophysi</taxon>
        <taxon>Characiformes</taxon>
        <taxon>Characoidei</taxon>
        <taxon>Acestrorhamphidae</taxon>
        <taxon>Acestrorhamphinae</taxon>
        <taxon>Astyanax</taxon>
    </lineage>
</organism>
<accession>A0A8T2LWM6</accession>
<reference evidence="2 3" key="1">
    <citation type="submission" date="2021-07" db="EMBL/GenBank/DDBJ databases">
        <authorList>
            <person name="Imarazene B."/>
            <person name="Zahm M."/>
            <person name="Klopp C."/>
            <person name="Cabau C."/>
            <person name="Beille S."/>
            <person name="Jouanno E."/>
            <person name="Castinel A."/>
            <person name="Lluch J."/>
            <person name="Gil L."/>
            <person name="Kuchtly C."/>
            <person name="Lopez Roques C."/>
            <person name="Donnadieu C."/>
            <person name="Parrinello H."/>
            <person name="Journot L."/>
            <person name="Du K."/>
            <person name="Schartl M."/>
            <person name="Retaux S."/>
            <person name="Guiguen Y."/>
        </authorList>
    </citation>
    <scope>NUCLEOTIDE SEQUENCE [LARGE SCALE GENOMIC DNA]</scope>
    <source>
        <strain evidence="2">Pach_M1</strain>
        <tissue evidence="2">Testis</tissue>
    </source>
</reference>
<evidence type="ECO:0000256" key="1">
    <source>
        <dbReference type="SAM" id="MobiDB-lite"/>
    </source>
</evidence>
<dbReference type="AlphaFoldDB" id="A0A8T2LWM6"/>
<dbReference type="PANTHER" id="PTHR31025:SF19">
    <property type="entry name" value="SI:CH73-42K18.1-RELATED"/>
    <property type="match status" value="1"/>
</dbReference>
<dbReference type="PANTHER" id="PTHR31025">
    <property type="entry name" value="SI:CH211-196P9.1-RELATED"/>
    <property type="match status" value="1"/>
</dbReference>
<evidence type="ECO:0000313" key="2">
    <source>
        <dbReference type="EMBL" id="KAG9276119.1"/>
    </source>
</evidence>
<protein>
    <submittedName>
        <fullName evidence="2">Sterile alpha motif domain-containing protein 3-like</fullName>
    </submittedName>
</protein>
<gene>
    <name evidence="2" type="ORF">AMEX_G8391</name>
</gene>
<dbReference type="Proteomes" id="UP000752171">
    <property type="component" value="Unassembled WGS sequence"/>
</dbReference>
<proteinExistence type="predicted"/>
<comment type="caution">
    <text evidence="2">The sequence shown here is derived from an EMBL/GenBank/DDBJ whole genome shotgun (WGS) entry which is preliminary data.</text>
</comment>
<feature type="compositionally biased region" description="Low complexity" evidence="1">
    <location>
        <begin position="114"/>
        <end position="134"/>
    </location>
</feature>